<accession>A0A432V581</accession>
<dbReference type="RefSeq" id="WP_128625116.1">
    <property type="nucleotide sequence ID" value="NZ_ML133511.1"/>
</dbReference>
<name>A0A432V581_9HYPH</name>
<sequence length="64" mass="6452">MSTIIAPSLKILRLLPRAALVVAVLTAPVLGVSAARSSTGTTIEAPALKKSGAGLVLLMSLQRG</sequence>
<dbReference type="Proteomes" id="UP000281647">
    <property type="component" value="Unassembled WGS sequence"/>
</dbReference>
<keyword evidence="2" id="KW-1185">Reference proteome</keyword>
<dbReference type="OrthoDB" id="8115973at2"/>
<dbReference type="EMBL" id="RKST01000012">
    <property type="protein sequence ID" value="RUM97308.1"/>
    <property type="molecule type" value="Genomic_DNA"/>
</dbReference>
<comment type="caution">
    <text evidence="1">The sequence shown here is derived from an EMBL/GenBank/DDBJ whole genome shotgun (WGS) entry which is preliminary data.</text>
</comment>
<proteinExistence type="predicted"/>
<organism evidence="1 2">
    <name type="scientific">Borborobacter arsenicus</name>
    <dbReference type="NCBI Taxonomy" id="1851146"/>
    <lineage>
        <taxon>Bacteria</taxon>
        <taxon>Pseudomonadati</taxon>
        <taxon>Pseudomonadota</taxon>
        <taxon>Alphaproteobacteria</taxon>
        <taxon>Hyphomicrobiales</taxon>
        <taxon>Phyllobacteriaceae</taxon>
        <taxon>Borborobacter</taxon>
    </lineage>
</organism>
<evidence type="ECO:0000313" key="2">
    <source>
        <dbReference type="Proteomes" id="UP000281647"/>
    </source>
</evidence>
<dbReference type="AlphaFoldDB" id="A0A432V581"/>
<reference evidence="1 2" key="1">
    <citation type="submission" date="2018-11" db="EMBL/GenBank/DDBJ databases">
        <title>Pseudaminobacter arsenicus sp. nov., an arsenic-resistant bacterium isolated from arsenic-rich aquifers.</title>
        <authorList>
            <person name="Mu Y."/>
        </authorList>
    </citation>
    <scope>NUCLEOTIDE SEQUENCE [LARGE SCALE GENOMIC DNA]</scope>
    <source>
        <strain evidence="1 2">CB3</strain>
    </source>
</reference>
<evidence type="ECO:0000313" key="1">
    <source>
        <dbReference type="EMBL" id="RUM97308.1"/>
    </source>
</evidence>
<protein>
    <submittedName>
        <fullName evidence="1">Uncharacterized protein</fullName>
    </submittedName>
</protein>
<gene>
    <name evidence="1" type="ORF">EET67_13165</name>
</gene>